<reference evidence="2" key="1">
    <citation type="journal article" date="2013" name="BMC Genomics">
        <title>Unscrambling butterfly oogenesis.</title>
        <authorList>
            <person name="Carter J.M."/>
            <person name="Baker S.C."/>
            <person name="Pink R."/>
            <person name="Carter D.R."/>
            <person name="Collins A."/>
            <person name="Tomlin J."/>
            <person name="Gibbs M."/>
            <person name="Breuker C.J."/>
        </authorList>
    </citation>
    <scope>NUCLEOTIDE SEQUENCE</scope>
    <source>
        <tissue evidence="2">Ovary</tissue>
    </source>
</reference>
<dbReference type="AlphaFoldDB" id="S4P3D9"/>
<name>S4P3D9_9NEOP</name>
<reference evidence="2" key="2">
    <citation type="submission" date="2013-05" db="EMBL/GenBank/DDBJ databases">
        <authorList>
            <person name="Carter J.-M."/>
            <person name="Baker S.C."/>
            <person name="Pink R."/>
            <person name="Carter D.R.F."/>
            <person name="Collins A."/>
            <person name="Tomlin J."/>
            <person name="Gibbs M."/>
            <person name="Breuker C.J."/>
        </authorList>
    </citation>
    <scope>NUCLEOTIDE SEQUENCE</scope>
    <source>
        <tissue evidence="2">Ovary</tissue>
    </source>
</reference>
<keyword evidence="1" id="KW-0812">Transmembrane</keyword>
<keyword evidence="1" id="KW-0472">Membrane</keyword>
<accession>S4P3D9</accession>
<organism evidence="2">
    <name type="scientific">Pararge aegeria</name>
    <name type="common">speckled wood butterfly</name>
    <dbReference type="NCBI Taxonomy" id="116150"/>
    <lineage>
        <taxon>Eukaryota</taxon>
        <taxon>Metazoa</taxon>
        <taxon>Ecdysozoa</taxon>
        <taxon>Arthropoda</taxon>
        <taxon>Hexapoda</taxon>
        <taxon>Insecta</taxon>
        <taxon>Pterygota</taxon>
        <taxon>Neoptera</taxon>
        <taxon>Endopterygota</taxon>
        <taxon>Lepidoptera</taxon>
        <taxon>Glossata</taxon>
        <taxon>Ditrysia</taxon>
        <taxon>Papilionoidea</taxon>
        <taxon>Nymphalidae</taxon>
        <taxon>Satyrinae</taxon>
        <taxon>Satyrini</taxon>
        <taxon>Parargina</taxon>
        <taxon>Pararge</taxon>
    </lineage>
</organism>
<proteinExistence type="predicted"/>
<feature type="transmembrane region" description="Helical" evidence="1">
    <location>
        <begin position="54"/>
        <end position="72"/>
    </location>
</feature>
<protein>
    <submittedName>
        <fullName evidence="2">Uncharacterized protein</fullName>
    </submittedName>
</protein>
<evidence type="ECO:0000313" key="2">
    <source>
        <dbReference type="EMBL" id="JAA86076.1"/>
    </source>
</evidence>
<dbReference type="EMBL" id="GAIX01006484">
    <property type="protein sequence ID" value="JAA86076.1"/>
    <property type="molecule type" value="Transcribed_RNA"/>
</dbReference>
<evidence type="ECO:0000256" key="1">
    <source>
        <dbReference type="SAM" id="Phobius"/>
    </source>
</evidence>
<keyword evidence="1" id="KW-1133">Transmembrane helix</keyword>
<sequence>MHNVPFDLENCIIECLKLFLSTNTRLWIVELKSYLVKCYIGFGDKYNLSLMYKIRLMTVCCLNILMSTLLVAKSAHYCK</sequence>